<dbReference type="Gene3D" id="3.40.630.30">
    <property type="match status" value="1"/>
</dbReference>
<dbReference type="InterPro" id="IPR052777">
    <property type="entry name" value="Acetyltransferase_Enz"/>
</dbReference>
<dbReference type="STRING" id="349095.SAMN05660299_00518"/>
<sequence length="168" mass="19660">MGYEGMIYMAADIVLGYDKKNDLKKLFTEYTDMLVANDSTFAASLKMQKYEEEIEHLHDKYGMPDGRLYIAYVEGIPAGCAAFHRYDAVRCEGKRLYVRPQYRGQHIATLLMEKIMKEAKEIGYKIFLLDTLPFLKEAIKMYEKYGFYEIPKYYDSPVASTIYMEKKL</sequence>
<dbReference type="PANTHER" id="PTHR43305">
    <property type="entry name" value="FAMILY N-ACETYLTRANSFERASE, PUTATIVE (AFU_ORTHOLOGUE AFUA_2G01380)-RELATED"/>
    <property type="match status" value="1"/>
</dbReference>
<keyword evidence="3" id="KW-1185">Reference proteome</keyword>
<evidence type="ECO:0000259" key="1">
    <source>
        <dbReference type="PROSITE" id="PS51186"/>
    </source>
</evidence>
<dbReference type="EMBL" id="FNHQ01000003">
    <property type="protein sequence ID" value="SDM24727.1"/>
    <property type="molecule type" value="Genomic_DNA"/>
</dbReference>
<gene>
    <name evidence="2" type="ORF">SAMN05660299_00518</name>
</gene>
<dbReference type="PROSITE" id="PS51186">
    <property type="entry name" value="GNAT"/>
    <property type="match status" value="1"/>
</dbReference>
<evidence type="ECO:0000313" key="3">
    <source>
        <dbReference type="Proteomes" id="UP000199309"/>
    </source>
</evidence>
<dbReference type="Proteomes" id="UP000199309">
    <property type="component" value="Unassembled WGS sequence"/>
</dbReference>
<reference evidence="2 3" key="1">
    <citation type="submission" date="2016-10" db="EMBL/GenBank/DDBJ databases">
        <authorList>
            <person name="de Groot N.N."/>
        </authorList>
    </citation>
    <scope>NUCLEOTIDE SEQUENCE [LARGE SCALE GENOMIC DNA]</scope>
    <source>
        <strain evidence="2 3">DSM 16981</strain>
    </source>
</reference>
<dbReference type="AlphaFoldDB" id="A0A1G9RP49"/>
<dbReference type="InterPro" id="IPR016181">
    <property type="entry name" value="Acyl_CoA_acyltransferase"/>
</dbReference>
<name>A0A1G9RP49_9FIRM</name>
<proteinExistence type="predicted"/>
<dbReference type="Pfam" id="PF00583">
    <property type="entry name" value="Acetyltransf_1"/>
    <property type="match status" value="1"/>
</dbReference>
<dbReference type="SUPFAM" id="SSF55729">
    <property type="entry name" value="Acyl-CoA N-acyltransferases (Nat)"/>
    <property type="match status" value="1"/>
</dbReference>
<evidence type="ECO:0000313" key="2">
    <source>
        <dbReference type="EMBL" id="SDM24727.1"/>
    </source>
</evidence>
<dbReference type="PANTHER" id="PTHR43305:SF1">
    <property type="entry name" value="FAMILY N-ACETYLTRANSFERASE, PUTATIVE (AFU_ORTHOLOGUE AFUA_2G01380)-RELATED"/>
    <property type="match status" value="1"/>
</dbReference>
<dbReference type="GO" id="GO:0016747">
    <property type="term" value="F:acyltransferase activity, transferring groups other than amino-acyl groups"/>
    <property type="evidence" value="ECO:0007669"/>
    <property type="project" value="InterPro"/>
</dbReference>
<dbReference type="InterPro" id="IPR000182">
    <property type="entry name" value="GNAT_dom"/>
</dbReference>
<feature type="domain" description="N-acetyltransferase" evidence="1">
    <location>
        <begin position="21"/>
        <end position="168"/>
    </location>
</feature>
<dbReference type="CDD" id="cd04301">
    <property type="entry name" value="NAT_SF"/>
    <property type="match status" value="1"/>
</dbReference>
<protein>
    <submittedName>
        <fullName evidence="2">Acetyltransferase (GNAT) family protein</fullName>
    </submittedName>
</protein>
<keyword evidence="2" id="KW-0808">Transferase</keyword>
<accession>A0A1G9RP49</accession>
<organism evidence="2 3">
    <name type="scientific">Megasphaera paucivorans</name>
    <dbReference type="NCBI Taxonomy" id="349095"/>
    <lineage>
        <taxon>Bacteria</taxon>
        <taxon>Bacillati</taxon>
        <taxon>Bacillota</taxon>
        <taxon>Negativicutes</taxon>
        <taxon>Veillonellales</taxon>
        <taxon>Veillonellaceae</taxon>
        <taxon>Megasphaera</taxon>
    </lineage>
</organism>